<reference evidence="1 2" key="1">
    <citation type="submission" date="2021-01" db="EMBL/GenBank/DDBJ databases">
        <title>Roseomonas sp. nov, a bacterium isolated from an oil production mixture in Yumen Oilfield.</title>
        <authorList>
            <person name="Wu D."/>
        </authorList>
    </citation>
    <scope>NUCLEOTIDE SEQUENCE [LARGE SCALE GENOMIC DNA]</scope>
    <source>
        <strain evidence="1 2">ROY-5-3</strain>
    </source>
</reference>
<name>A0ABS6HEX2_9PROT</name>
<comment type="caution">
    <text evidence="1">The sequence shown here is derived from an EMBL/GenBank/DDBJ whole genome shotgun (WGS) entry which is preliminary data.</text>
</comment>
<organism evidence="1 2">
    <name type="scientific">Falsiroseomonas oleicola</name>
    <dbReference type="NCBI Taxonomy" id="2801474"/>
    <lineage>
        <taxon>Bacteria</taxon>
        <taxon>Pseudomonadati</taxon>
        <taxon>Pseudomonadota</taxon>
        <taxon>Alphaproteobacteria</taxon>
        <taxon>Acetobacterales</taxon>
        <taxon>Roseomonadaceae</taxon>
        <taxon>Falsiroseomonas</taxon>
    </lineage>
</organism>
<proteinExistence type="predicted"/>
<dbReference type="EMBL" id="JAERQM010000015">
    <property type="protein sequence ID" value="MBU8547280.1"/>
    <property type="molecule type" value="Genomic_DNA"/>
</dbReference>
<protein>
    <recommendedName>
        <fullName evidence="3">Zinc ribbon domain-containing protein</fullName>
    </recommendedName>
</protein>
<sequence>MAMTPTPGGATSQPHCPYCGAPVAVDATCEVCGSTVADRILWVMLTGLNLLKADGPVLHHMPSAVVARRLYALLGSNYHPTIAPGTAPPTNAVPFHEFEPAGQAEALAPGSYALIIIADGLMDIGAAVPAVLEAFSHALRPGGSLLFGGDIVDDHGRVVSVPLATAISPGQEAPSFASIVRRQFGRECRARLGQQIRERIVEAAGLSASQMRRVTPQALFWYQS</sequence>
<accession>A0ABS6HEX2</accession>
<dbReference type="RefSeq" id="WP_216879264.1">
    <property type="nucleotide sequence ID" value="NZ_JAERQM010000015.1"/>
</dbReference>
<evidence type="ECO:0000313" key="2">
    <source>
        <dbReference type="Proteomes" id="UP000689967"/>
    </source>
</evidence>
<evidence type="ECO:0008006" key="3">
    <source>
        <dbReference type="Google" id="ProtNLM"/>
    </source>
</evidence>
<keyword evidence="2" id="KW-1185">Reference proteome</keyword>
<gene>
    <name evidence="1" type="ORF">JJQ90_26425</name>
</gene>
<dbReference type="Proteomes" id="UP000689967">
    <property type="component" value="Unassembled WGS sequence"/>
</dbReference>
<evidence type="ECO:0000313" key="1">
    <source>
        <dbReference type="EMBL" id="MBU8547280.1"/>
    </source>
</evidence>